<gene>
    <name evidence="1" type="ORF">FIESC28_07241</name>
</gene>
<dbReference type="OrthoDB" id="5099332at2759"/>
<evidence type="ECO:0000313" key="1">
    <source>
        <dbReference type="EMBL" id="RBR15600.1"/>
    </source>
</evidence>
<dbReference type="GeneID" id="41996678"/>
<proteinExistence type="predicted"/>
<protein>
    <submittedName>
        <fullName evidence="1">Uncharacterized protein</fullName>
    </submittedName>
</protein>
<accession>A0A366RGU8</accession>
<evidence type="ECO:0000313" key="2">
    <source>
        <dbReference type="Proteomes" id="UP000253153"/>
    </source>
</evidence>
<sequence>MDPFKKLPVEVTLSIMENIYSHTTIWRLIQASPTMLSHYSAHKQTLLNTFISKLIRTGNNDDLLQDALGIIGFDATKTDDQATKCHLEQWSSKKLADPFRQPPPQRNQATMAHLHRLFSRLGLLIEDYMGKATSSSPVEAYLKHPPEITYTNTNKRVTLDDLAPIERYRLFRAFLKFEVLCKVYDPRVGMHMLEWSELASPSWEHMDSSLYESIHCVYEYVGASFGGLFARLAWAQERHPDCFFVRSDTKGLLYPDNVRIDPHGYFQDLLRTWAFQNVSWWSEYQGFDLLVHLLSHMSKGSHGNPTLLHWFCCLFEECAEEPRVTRPPHDPPYWGGFLNRHGGLSPRLTDPLGGLSLLLVSRIYEDEDPVDELEGAATYSIRGNNRFSCARRGMRRLSDFFAEELSSRTVQIKMYRQRAWMFCDSARSYPPIDLHFPDRKALQRYDVEATRQIIIHGEDEHHIRRYVQWQDYFTGRTLREPFLFDELECVEKFPENNVQHIPPFFNSSVEGELSTFWRFAPRWD</sequence>
<dbReference type="Proteomes" id="UP000253153">
    <property type="component" value="Unassembled WGS sequence"/>
</dbReference>
<dbReference type="EMBL" id="QKXC01000153">
    <property type="protein sequence ID" value="RBR15600.1"/>
    <property type="molecule type" value="Genomic_DNA"/>
</dbReference>
<reference evidence="1 2" key="1">
    <citation type="submission" date="2018-06" db="EMBL/GenBank/DDBJ databases">
        <title>Fusarium incarnatum-equiseti species complex species 28.</title>
        <authorList>
            <person name="Gardiner D.M."/>
        </authorList>
    </citation>
    <scope>NUCLEOTIDE SEQUENCE [LARGE SCALE GENOMIC DNA]</scope>
    <source>
        <strain evidence="1 2">FIESC_28</strain>
    </source>
</reference>
<dbReference type="AlphaFoldDB" id="A0A366RGU8"/>
<keyword evidence="2" id="KW-1185">Reference proteome</keyword>
<dbReference type="RefSeq" id="XP_031014498.1">
    <property type="nucleotide sequence ID" value="XM_031161382.1"/>
</dbReference>
<organism evidence="1 2">
    <name type="scientific">Fusarium coffeatum</name>
    <dbReference type="NCBI Taxonomy" id="231269"/>
    <lineage>
        <taxon>Eukaryota</taxon>
        <taxon>Fungi</taxon>
        <taxon>Dikarya</taxon>
        <taxon>Ascomycota</taxon>
        <taxon>Pezizomycotina</taxon>
        <taxon>Sordariomycetes</taxon>
        <taxon>Hypocreomycetidae</taxon>
        <taxon>Hypocreales</taxon>
        <taxon>Nectriaceae</taxon>
        <taxon>Fusarium</taxon>
        <taxon>Fusarium incarnatum-equiseti species complex</taxon>
    </lineage>
</organism>
<name>A0A366RGU8_9HYPO</name>
<comment type="caution">
    <text evidence="1">The sequence shown here is derived from an EMBL/GenBank/DDBJ whole genome shotgun (WGS) entry which is preliminary data.</text>
</comment>